<evidence type="ECO:0000256" key="1">
    <source>
        <dbReference type="SAM" id="SignalP"/>
    </source>
</evidence>
<dbReference type="EMBL" id="GG698896">
    <property type="protein sequence ID" value="EEU48203.1"/>
    <property type="molecule type" value="Genomic_DNA"/>
</dbReference>
<dbReference type="OrthoDB" id="6754465at2759"/>
<dbReference type="KEGG" id="nhe:NECHADRAFT_75547"/>
<dbReference type="Proteomes" id="UP000005206">
    <property type="component" value="Chromosome 1"/>
</dbReference>
<dbReference type="VEuPathDB" id="FungiDB:NECHADRAFT_75547"/>
<dbReference type="InParanoid" id="C7YJ42"/>
<dbReference type="RefSeq" id="XP_003053916.1">
    <property type="nucleotide sequence ID" value="XM_003053870.1"/>
</dbReference>
<reference evidence="2 3" key="1">
    <citation type="journal article" date="2009" name="PLoS Genet.">
        <title>The genome of Nectria haematococca: contribution of supernumerary chromosomes to gene expansion.</title>
        <authorList>
            <person name="Coleman J.J."/>
            <person name="Rounsley S.D."/>
            <person name="Rodriguez-Carres M."/>
            <person name="Kuo A."/>
            <person name="Wasmann C.C."/>
            <person name="Grimwood J."/>
            <person name="Schmutz J."/>
            <person name="Taga M."/>
            <person name="White G.J."/>
            <person name="Zhou S."/>
            <person name="Schwartz D.C."/>
            <person name="Freitag M."/>
            <person name="Ma L.J."/>
            <person name="Danchin E.G."/>
            <person name="Henrissat B."/>
            <person name="Coutinho P.M."/>
            <person name="Nelson D.R."/>
            <person name="Straney D."/>
            <person name="Napoli C.A."/>
            <person name="Barker B.M."/>
            <person name="Gribskov M."/>
            <person name="Rep M."/>
            <person name="Kroken S."/>
            <person name="Molnar I."/>
            <person name="Rensing C."/>
            <person name="Kennell J.C."/>
            <person name="Zamora J."/>
            <person name="Farman M.L."/>
            <person name="Selker E.U."/>
            <person name="Salamov A."/>
            <person name="Shapiro H."/>
            <person name="Pangilinan J."/>
            <person name="Lindquist E."/>
            <person name="Lamers C."/>
            <person name="Grigoriev I.V."/>
            <person name="Geiser D.M."/>
            <person name="Covert S.F."/>
            <person name="Temporini E."/>
            <person name="Vanetten H.D."/>
        </authorList>
    </citation>
    <scope>NUCLEOTIDE SEQUENCE [LARGE SCALE GENOMIC DNA]</scope>
    <source>
        <strain evidence="3">ATCC MYA-4622 / CBS 123669 / FGSC 9596 / NRRL 45880 / 77-13-4</strain>
    </source>
</reference>
<feature type="chain" id="PRO_5002988418" evidence="1">
    <location>
        <begin position="25"/>
        <end position="182"/>
    </location>
</feature>
<accession>C7YJ42</accession>
<keyword evidence="3" id="KW-1185">Reference proteome</keyword>
<protein>
    <submittedName>
        <fullName evidence="2">Uncharacterized protein</fullName>
    </submittedName>
</protein>
<sequence>MFRLNTIFALFAVALFSAINLAEASSHAIVLPPLGADPCTWGPPSPTHIKALTPIKVPSIMDGPSQLGHTFTLLPRIQDSHLAVKGDKTSRSVQVASVFEDCNQTMKPRRHSLDCNREAMPSRQYASSVVGSSHLRPPSVLQINVTGSNNGQLSWTKIITLLRYMRLTPLTSLDRHCDPCLC</sequence>
<evidence type="ECO:0000313" key="2">
    <source>
        <dbReference type="EMBL" id="EEU48203.1"/>
    </source>
</evidence>
<dbReference type="GeneID" id="9676551"/>
<feature type="signal peptide" evidence="1">
    <location>
        <begin position="1"/>
        <end position="24"/>
    </location>
</feature>
<evidence type="ECO:0000313" key="3">
    <source>
        <dbReference type="Proteomes" id="UP000005206"/>
    </source>
</evidence>
<dbReference type="HOGENOM" id="CLU_1482374_0_0_1"/>
<proteinExistence type="predicted"/>
<keyword evidence="1" id="KW-0732">Signal</keyword>
<dbReference type="AlphaFoldDB" id="C7YJ42"/>
<organism evidence="2 3">
    <name type="scientific">Fusarium vanettenii (strain ATCC MYA-4622 / CBS 123669 / FGSC 9596 / NRRL 45880 / 77-13-4)</name>
    <name type="common">Fusarium solani subsp. pisi</name>
    <dbReference type="NCBI Taxonomy" id="660122"/>
    <lineage>
        <taxon>Eukaryota</taxon>
        <taxon>Fungi</taxon>
        <taxon>Dikarya</taxon>
        <taxon>Ascomycota</taxon>
        <taxon>Pezizomycotina</taxon>
        <taxon>Sordariomycetes</taxon>
        <taxon>Hypocreomycetidae</taxon>
        <taxon>Hypocreales</taxon>
        <taxon>Nectriaceae</taxon>
        <taxon>Fusarium</taxon>
        <taxon>Fusarium solani species complex</taxon>
        <taxon>Fusarium vanettenii</taxon>
    </lineage>
</organism>
<name>C7YJ42_FUSV7</name>
<gene>
    <name evidence="2" type="ORF">NECHADRAFT_75547</name>
</gene>